<organism evidence="10">
    <name type="scientific">Oryza sativa subsp. japonica</name>
    <name type="common">Rice</name>
    <dbReference type="NCBI Taxonomy" id="39947"/>
    <lineage>
        <taxon>Eukaryota</taxon>
        <taxon>Viridiplantae</taxon>
        <taxon>Streptophyta</taxon>
        <taxon>Embryophyta</taxon>
        <taxon>Tracheophyta</taxon>
        <taxon>Spermatophyta</taxon>
        <taxon>Magnoliopsida</taxon>
        <taxon>Liliopsida</taxon>
        <taxon>Poales</taxon>
        <taxon>Poaceae</taxon>
        <taxon>BOP clade</taxon>
        <taxon>Oryzoideae</taxon>
        <taxon>Oryzeae</taxon>
        <taxon>Oryzinae</taxon>
        <taxon>Oryza</taxon>
        <taxon>Oryza sativa</taxon>
    </lineage>
</organism>
<sequence>MMNSECNTPLHEAVKQRRSAVALRLLEVEPNCGHTPNVDMQTPLHIAAREGLTDVVEKILDIPWVPEKFVATANVRGTALHQAVLGGHTRVVEILLIRTAPDLIDITDSAGSTALHYAAQKNDTRMVSMLLDLKPELASRPNDRQQSALHVAAVNGSIAAATEILQHSPDAAESKDKDGRNAVHVAVSNVDTLRGLLKVIGPAEVINQGDSAGNTPLHLAAKMAHVQSTLTLLKDPRVNPCLLNRDGHTARSLVEERLAVGEMDAYVVYLWEKLKKQEESRCKNLQHLPPGGDVPVAAQAQPQTSGLAIHADRAAFDIFLVSNTVAMCSSITVVFCFIWAWRDPVKFNLEHLRWVHMLTVIACLAMIVSLMTSVYQEVAGVPGDHHRRLHSGRRDTHIREGGFLHTVCSEDTATG</sequence>
<dbReference type="AlphaFoldDB" id="B9FVZ3"/>
<evidence type="ECO:0000256" key="8">
    <source>
        <dbReference type="SAM" id="Phobius"/>
    </source>
</evidence>
<feature type="domain" description="PGG" evidence="9">
    <location>
        <begin position="289"/>
        <end position="375"/>
    </location>
</feature>
<keyword evidence="4 8" id="KW-1133">Transmembrane helix</keyword>
<evidence type="ECO:0000256" key="2">
    <source>
        <dbReference type="ARBA" id="ARBA00022692"/>
    </source>
</evidence>
<dbReference type="Pfam" id="PF12796">
    <property type="entry name" value="Ank_2"/>
    <property type="match status" value="1"/>
</dbReference>
<keyword evidence="3" id="KW-0677">Repeat</keyword>
<evidence type="ECO:0000256" key="4">
    <source>
        <dbReference type="ARBA" id="ARBA00022989"/>
    </source>
</evidence>
<protein>
    <recommendedName>
        <fullName evidence="9">PGG domain-containing protein</fullName>
    </recommendedName>
</protein>
<evidence type="ECO:0000256" key="6">
    <source>
        <dbReference type="ARBA" id="ARBA00023136"/>
    </source>
</evidence>
<keyword evidence="5 7" id="KW-0040">ANK repeat</keyword>
<dbReference type="PROSITE" id="PS50088">
    <property type="entry name" value="ANK_REPEAT"/>
    <property type="match status" value="3"/>
</dbReference>
<gene>
    <name evidence="10" type="ORF">OsJ_23420</name>
</gene>
<feature type="repeat" description="ANK" evidence="7">
    <location>
        <begin position="212"/>
        <end position="245"/>
    </location>
</feature>
<comment type="subcellular location">
    <subcellularLocation>
        <location evidence="1">Membrane</location>
        <topology evidence="1">Multi-pass membrane protein</topology>
    </subcellularLocation>
</comment>
<dbReference type="PROSITE" id="PS50297">
    <property type="entry name" value="ANK_REP_REGION"/>
    <property type="match status" value="2"/>
</dbReference>
<accession>B9FVZ3</accession>
<evidence type="ECO:0000259" key="9">
    <source>
        <dbReference type="Pfam" id="PF13962"/>
    </source>
</evidence>
<dbReference type="EMBL" id="CM000144">
    <property type="protein sequence ID" value="EEE66730.1"/>
    <property type="molecule type" value="Genomic_DNA"/>
</dbReference>
<dbReference type="Proteomes" id="UP000007752">
    <property type="component" value="Chromosome 7"/>
</dbReference>
<dbReference type="GO" id="GO:0016020">
    <property type="term" value="C:membrane"/>
    <property type="evidence" value="ECO:0007669"/>
    <property type="project" value="UniProtKB-SubCell"/>
</dbReference>
<feature type="repeat" description="ANK" evidence="7">
    <location>
        <begin position="110"/>
        <end position="142"/>
    </location>
</feature>
<proteinExistence type="predicted"/>
<feature type="repeat" description="ANK" evidence="7">
    <location>
        <begin position="39"/>
        <end position="61"/>
    </location>
</feature>
<evidence type="ECO:0000256" key="3">
    <source>
        <dbReference type="ARBA" id="ARBA00022737"/>
    </source>
</evidence>
<dbReference type="PANTHER" id="PTHR24186">
    <property type="entry name" value="PROTEIN PHOSPHATASE 1 REGULATORY SUBUNIT"/>
    <property type="match status" value="1"/>
</dbReference>
<feature type="transmembrane region" description="Helical" evidence="8">
    <location>
        <begin position="318"/>
        <end position="342"/>
    </location>
</feature>
<dbReference type="SMART" id="SM00248">
    <property type="entry name" value="ANK"/>
    <property type="match status" value="7"/>
</dbReference>
<keyword evidence="2 8" id="KW-0812">Transmembrane</keyword>
<dbReference type="InterPro" id="IPR026961">
    <property type="entry name" value="PGG_dom"/>
</dbReference>
<evidence type="ECO:0000256" key="7">
    <source>
        <dbReference type="PROSITE-ProRule" id="PRU00023"/>
    </source>
</evidence>
<dbReference type="Gene3D" id="1.25.40.20">
    <property type="entry name" value="Ankyrin repeat-containing domain"/>
    <property type="match status" value="2"/>
</dbReference>
<reference evidence="10" key="1">
    <citation type="journal article" date="2005" name="PLoS Biol.">
        <title>The genomes of Oryza sativa: a history of duplications.</title>
        <authorList>
            <person name="Yu J."/>
            <person name="Wang J."/>
            <person name="Lin W."/>
            <person name="Li S."/>
            <person name="Li H."/>
            <person name="Zhou J."/>
            <person name="Ni P."/>
            <person name="Dong W."/>
            <person name="Hu S."/>
            <person name="Zeng C."/>
            <person name="Zhang J."/>
            <person name="Zhang Y."/>
            <person name="Li R."/>
            <person name="Xu Z."/>
            <person name="Li S."/>
            <person name="Li X."/>
            <person name="Zheng H."/>
            <person name="Cong L."/>
            <person name="Lin L."/>
            <person name="Yin J."/>
            <person name="Geng J."/>
            <person name="Li G."/>
            <person name="Shi J."/>
            <person name="Liu J."/>
            <person name="Lv H."/>
            <person name="Li J."/>
            <person name="Wang J."/>
            <person name="Deng Y."/>
            <person name="Ran L."/>
            <person name="Shi X."/>
            <person name="Wang X."/>
            <person name="Wu Q."/>
            <person name="Li C."/>
            <person name="Ren X."/>
            <person name="Wang J."/>
            <person name="Wang X."/>
            <person name="Li D."/>
            <person name="Liu D."/>
            <person name="Zhang X."/>
            <person name="Ji Z."/>
            <person name="Zhao W."/>
            <person name="Sun Y."/>
            <person name="Zhang Z."/>
            <person name="Bao J."/>
            <person name="Han Y."/>
            <person name="Dong L."/>
            <person name="Ji J."/>
            <person name="Chen P."/>
            <person name="Wu S."/>
            <person name="Liu J."/>
            <person name="Xiao Y."/>
            <person name="Bu D."/>
            <person name="Tan J."/>
            <person name="Yang L."/>
            <person name="Ye C."/>
            <person name="Zhang J."/>
            <person name="Xu J."/>
            <person name="Zhou Y."/>
            <person name="Yu Y."/>
            <person name="Zhang B."/>
            <person name="Zhuang S."/>
            <person name="Wei H."/>
            <person name="Liu B."/>
            <person name="Lei M."/>
            <person name="Yu H."/>
            <person name="Li Y."/>
            <person name="Xu H."/>
            <person name="Wei S."/>
            <person name="He X."/>
            <person name="Fang L."/>
            <person name="Zhang Z."/>
            <person name="Zhang Y."/>
            <person name="Huang X."/>
            <person name="Su Z."/>
            <person name="Tong W."/>
            <person name="Li J."/>
            <person name="Tong Z."/>
            <person name="Li S."/>
            <person name="Ye J."/>
            <person name="Wang L."/>
            <person name="Fang L."/>
            <person name="Lei T."/>
            <person name="Chen C."/>
            <person name="Chen H."/>
            <person name="Xu Z."/>
            <person name="Li H."/>
            <person name="Huang H."/>
            <person name="Zhang F."/>
            <person name="Xu H."/>
            <person name="Li N."/>
            <person name="Zhao C."/>
            <person name="Li S."/>
            <person name="Dong L."/>
            <person name="Huang Y."/>
            <person name="Li L."/>
            <person name="Xi Y."/>
            <person name="Qi Q."/>
            <person name="Li W."/>
            <person name="Zhang B."/>
            <person name="Hu W."/>
            <person name="Zhang Y."/>
            <person name="Tian X."/>
            <person name="Jiao Y."/>
            <person name="Liang X."/>
            <person name="Jin J."/>
            <person name="Gao L."/>
            <person name="Zheng W."/>
            <person name="Hao B."/>
            <person name="Liu S."/>
            <person name="Wang W."/>
            <person name="Yuan L."/>
            <person name="Cao M."/>
            <person name="McDermott J."/>
            <person name="Samudrala R."/>
            <person name="Wang J."/>
            <person name="Wong G.K."/>
            <person name="Yang H."/>
        </authorList>
    </citation>
    <scope>NUCLEOTIDE SEQUENCE [LARGE SCALE GENOMIC DNA]</scope>
</reference>
<dbReference type="InterPro" id="IPR002110">
    <property type="entry name" value="Ankyrin_rpt"/>
</dbReference>
<dbReference type="PANTHER" id="PTHR24186:SF50">
    <property type="entry name" value="ANKYRIN REPEAT-CONTAINING PROTEIN ITN1-LIKE ISOFORM X1"/>
    <property type="match status" value="1"/>
</dbReference>
<dbReference type="Pfam" id="PF00023">
    <property type="entry name" value="Ank"/>
    <property type="match status" value="2"/>
</dbReference>
<reference evidence="10" key="2">
    <citation type="submission" date="2008-12" db="EMBL/GenBank/DDBJ databases">
        <title>Improved gene annotation of the rice (Oryza sativa) genomes.</title>
        <authorList>
            <person name="Wang J."/>
            <person name="Li R."/>
            <person name="Fan W."/>
            <person name="Huang Q."/>
            <person name="Zhang J."/>
            <person name="Zhou Y."/>
            <person name="Hu Y."/>
            <person name="Zi S."/>
            <person name="Li J."/>
            <person name="Ni P."/>
            <person name="Zheng H."/>
            <person name="Zhang Y."/>
            <person name="Zhao M."/>
            <person name="Hao Q."/>
            <person name="McDermott J."/>
            <person name="Samudrala R."/>
            <person name="Kristiansen K."/>
            <person name="Wong G.K.-S."/>
        </authorList>
    </citation>
    <scope>NUCLEOTIDE SEQUENCE</scope>
</reference>
<name>B9FVZ3_ORYSJ</name>
<feature type="transmembrane region" description="Helical" evidence="8">
    <location>
        <begin position="354"/>
        <end position="375"/>
    </location>
</feature>
<dbReference type="InterPro" id="IPR036770">
    <property type="entry name" value="Ankyrin_rpt-contain_sf"/>
</dbReference>
<evidence type="ECO:0000313" key="10">
    <source>
        <dbReference type="EMBL" id="EEE66730.1"/>
    </source>
</evidence>
<dbReference type="Pfam" id="PF13962">
    <property type="entry name" value="PGG"/>
    <property type="match status" value="1"/>
</dbReference>
<evidence type="ECO:0000256" key="5">
    <source>
        <dbReference type="ARBA" id="ARBA00023043"/>
    </source>
</evidence>
<keyword evidence="6 8" id="KW-0472">Membrane</keyword>
<dbReference type="SUPFAM" id="SSF48403">
    <property type="entry name" value="Ankyrin repeat"/>
    <property type="match status" value="1"/>
</dbReference>
<evidence type="ECO:0000256" key="1">
    <source>
        <dbReference type="ARBA" id="ARBA00004141"/>
    </source>
</evidence>